<dbReference type="Gene3D" id="3.30.1200.10">
    <property type="entry name" value="YggU-like"/>
    <property type="match status" value="1"/>
</dbReference>
<dbReference type="InterPro" id="IPR003746">
    <property type="entry name" value="DUF167"/>
</dbReference>
<dbReference type="NCBIfam" id="TIGR00251">
    <property type="entry name" value="DUF167 family protein"/>
    <property type="match status" value="1"/>
</dbReference>
<dbReference type="InParanoid" id="A0A0M8K7K8"/>
<dbReference type="SUPFAM" id="SSF69786">
    <property type="entry name" value="YggU-like"/>
    <property type="match status" value="1"/>
</dbReference>
<dbReference type="PANTHER" id="PTHR13420">
    <property type="entry name" value="UPF0235 PROTEIN C15ORF40"/>
    <property type="match status" value="1"/>
</dbReference>
<dbReference type="Pfam" id="PF02594">
    <property type="entry name" value="DUF167"/>
    <property type="match status" value="1"/>
</dbReference>
<dbReference type="SMART" id="SM01152">
    <property type="entry name" value="DUF167"/>
    <property type="match status" value="1"/>
</dbReference>
<evidence type="ECO:0000313" key="3">
    <source>
        <dbReference type="EMBL" id="GAP63395.1"/>
    </source>
</evidence>
<dbReference type="Proteomes" id="UP000037784">
    <property type="component" value="Unassembled WGS sequence"/>
</dbReference>
<dbReference type="GO" id="GO:0005737">
    <property type="term" value="C:cytoplasm"/>
    <property type="evidence" value="ECO:0007669"/>
    <property type="project" value="TreeGrafter"/>
</dbReference>
<dbReference type="InterPro" id="IPR036591">
    <property type="entry name" value="YggU-like_sf"/>
</dbReference>
<accession>A0A0M8K7K8</accession>
<gene>
    <name evidence="3" type="ORF">ARMA_1818</name>
</gene>
<evidence type="ECO:0000313" key="4">
    <source>
        <dbReference type="Proteomes" id="UP000037784"/>
    </source>
</evidence>
<evidence type="ECO:0000256" key="2">
    <source>
        <dbReference type="HAMAP-Rule" id="MF_00634"/>
    </source>
</evidence>
<dbReference type="PANTHER" id="PTHR13420:SF7">
    <property type="entry name" value="UPF0235 PROTEIN C15ORF40"/>
    <property type="match status" value="1"/>
</dbReference>
<dbReference type="STRING" id="872965.SE16_03750"/>
<reference evidence="3 4" key="1">
    <citation type="journal article" date="2015" name="Genome Announc.">
        <title>Draft Genome Sequence of a Heterotrophic Facultative Anaerobic Thermophilic Bacterium, Ardenticatena maritima Strain 110ST.</title>
        <authorList>
            <person name="Kawaichi S."/>
            <person name="Yoshida T."/>
            <person name="Sako Y."/>
            <person name="Nakamura R."/>
        </authorList>
    </citation>
    <scope>NUCLEOTIDE SEQUENCE [LARGE SCALE GENOMIC DNA]</scope>
    <source>
        <strain evidence="3 4">110S</strain>
    </source>
</reference>
<dbReference type="HAMAP" id="MF_00634">
    <property type="entry name" value="UPF0235"/>
    <property type="match status" value="1"/>
</dbReference>
<dbReference type="RefSeq" id="WP_200907304.1">
    <property type="nucleotide sequence ID" value="NZ_BBZA01000138.1"/>
</dbReference>
<comment type="caution">
    <text evidence="3">The sequence shown here is derived from an EMBL/GenBank/DDBJ whole genome shotgun (WGS) entry which is preliminary data.</text>
</comment>
<dbReference type="AlphaFoldDB" id="A0A0M8K7K8"/>
<organism evidence="3 4">
    <name type="scientific">Ardenticatena maritima</name>
    <dbReference type="NCBI Taxonomy" id="872965"/>
    <lineage>
        <taxon>Bacteria</taxon>
        <taxon>Bacillati</taxon>
        <taxon>Chloroflexota</taxon>
        <taxon>Ardenticatenia</taxon>
        <taxon>Ardenticatenales</taxon>
        <taxon>Ardenticatenaceae</taxon>
        <taxon>Ardenticatena</taxon>
    </lineage>
</organism>
<dbReference type="EMBL" id="BBZA01000138">
    <property type="protein sequence ID" value="GAP63395.1"/>
    <property type="molecule type" value="Genomic_DNA"/>
</dbReference>
<proteinExistence type="inferred from homology"/>
<keyword evidence="4" id="KW-1185">Reference proteome</keyword>
<reference evidence="4" key="2">
    <citation type="submission" date="2015-08" db="EMBL/GenBank/DDBJ databases">
        <title>Draft Genome Sequence of a Heterotrophic Facultative Anaerobic Bacterium Ardenticatena maritima Strain 110S.</title>
        <authorList>
            <person name="Kawaichi S."/>
            <person name="Yoshida T."/>
            <person name="Sako Y."/>
            <person name="Nakamura R."/>
        </authorList>
    </citation>
    <scope>NUCLEOTIDE SEQUENCE [LARGE SCALE GENOMIC DNA]</scope>
    <source>
        <strain evidence="4">110S</strain>
    </source>
</reference>
<evidence type="ECO:0000256" key="1">
    <source>
        <dbReference type="ARBA" id="ARBA00010364"/>
    </source>
</evidence>
<comment type="similarity">
    <text evidence="1 2">Belongs to the UPF0235 family.</text>
</comment>
<sequence>MDLPFARSDGDGVLLTVHVQPRAARTQVAGVHGDALKIRLNAPPVDGRANDALCAFLAEMFGVPRRAVEIVQGDTARRKIVRIEGVTLQDVGNCLA</sequence>
<name>A0A0M8K7K8_9CHLR</name>
<protein>
    <recommendedName>
        <fullName evidence="2">UPF0235 protein ARMA_1818</fullName>
    </recommendedName>
</protein>